<comment type="caution">
    <text evidence="1">The sequence shown here is derived from an EMBL/GenBank/DDBJ whole genome shotgun (WGS) entry which is preliminary data.</text>
</comment>
<accession>A0A0G1K7K9</accession>
<organism evidence="1 2">
    <name type="scientific">Candidatus Collierbacteria bacterium GW2011_GWB2_44_22</name>
    <dbReference type="NCBI Taxonomy" id="1618387"/>
    <lineage>
        <taxon>Bacteria</taxon>
        <taxon>Candidatus Collieribacteriota</taxon>
    </lineage>
</organism>
<name>A0A0G1K7K9_9BACT</name>
<reference evidence="1 2" key="1">
    <citation type="journal article" date="2015" name="Nature">
        <title>rRNA introns, odd ribosomes, and small enigmatic genomes across a large radiation of phyla.</title>
        <authorList>
            <person name="Brown C.T."/>
            <person name="Hug L.A."/>
            <person name="Thomas B.C."/>
            <person name="Sharon I."/>
            <person name="Castelle C.J."/>
            <person name="Singh A."/>
            <person name="Wilkins M.J."/>
            <person name="Williams K.H."/>
            <person name="Banfield J.F."/>
        </authorList>
    </citation>
    <scope>NUCLEOTIDE SEQUENCE [LARGE SCALE GENOMIC DNA]</scope>
</reference>
<sequence length="115" mass="12949">MTESTENDEWPFRFEISETGVDWSDLTFKVTFNGLVAPDKKAEIVKMVSEWATKGVEDGYGGKMHLWEIEENAWNKKGTSFSFWADMGSSDLKKAVGLLFDNFADTGLVKKIKVG</sequence>
<evidence type="ECO:0000313" key="1">
    <source>
        <dbReference type="EMBL" id="KKT52282.1"/>
    </source>
</evidence>
<dbReference type="EMBL" id="LCIH01000003">
    <property type="protein sequence ID" value="KKT52282.1"/>
    <property type="molecule type" value="Genomic_DNA"/>
</dbReference>
<dbReference type="STRING" id="1618387.UW44_C0003G0125"/>
<evidence type="ECO:0000313" key="2">
    <source>
        <dbReference type="Proteomes" id="UP000034006"/>
    </source>
</evidence>
<dbReference type="AlphaFoldDB" id="A0A0G1K7K9"/>
<protein>
    <submittedName>
        <fullName evidence="1">Uncharacterized protein</fullName>
    </submittedName>
</protein>
<dbReference type="Proteomes" id="UP000034006">
    <property type="component" value="Unassembled WGS sequence"/>
</dbReference>
<proteinExistence type="predicted"/>
<gene>
    <name evidence="1" type="ORF">UW44_C0003G0125</name>
</gene>